<name>A0ABP8EFS4_9MICO</name>
<feature type="compositionally biased region" description="Low complexity" evidence="1">
    <location>
        <begin position="43"/>
        <end position="54"/>
    </location>
</feature>
<evidence type="ECO:0000313" key="3">
    <source>
        <dbReference type="Proteomes" id="UP001501586"/>
    </source>
</evidence>
<dbReference type="Proteomes" id="UP001501586">
    <property type="component" value="Unassembled WGS sequence"/>
</dbReference>
<proteinExistence type="predicted"/>
<evidence type="ECO:0000256" key="1">
    <source>
        <dbReference type="SAM" id="MobiDB-lite"/>
    </source>
</evidence>
<dbReference type="PANTHER" id="PTHR34724:SF2">
    <property type="entry name" value="OS12G0596101 PROTEIN"/>
    <property type="match status" value="1"/>
</dbReference>
<gene>
    <name evidence="2" type="ORF">GCM10022261_02360</name>
</gene>
<dbReference type="EMBL" id="BAABAZ010000003">
    <property type="protein sequence ID" value="GAA4282705.1"/>
    <property type="molecule type" value="Genomic_DNA"/>
</dbReference>
<comment type="caution">
    <text evidence="2">The sequence shown here is derived from an EMBL/GenBank/DDBJ whole genome shotgun (WGS) entry which is preliminary data.</text>
</comment>
<protein>
    <submittedName>
        <fullName evidence="2">Uncharacterized protein</fullName>
    </submittedName>
</protein>
<keyword evidence="3" id="KW-1185">Reference proteome</keyword>
<sequence>MCRAATCKVCGKTTWAGCGNHIDDVKRGVPAGQWCPGHEKGSKATAAAGSKSGSEPQRGFFARLFGG</sequence>
<dbReference type="RefSeq" id="WP_236865213.1">
    <property type="nucleotide sequence ID" value="NZ_BAABAZ010000003.1"/>
</dbReference>
<evidence type="ECO:0000313" key="2">
    <source>
        <dbReference type="EMBL" id="GAA4282705.1"/>
    </source>
</evidence>
<dbReference type="PANTHER" id="PTHR34724">
    <property type="entry name" value="OS12G0596101 PROTEIN"/>
    <property type="match status" value="1"/>
</dbReference>
<accession>A0ABP8EFS4</accession>
<feature type="region of interest" description="Disordered" evidence="1">
    <location>
        <begin position="36"/>
        <end position="57"/>
    </location>
</feature>
<organism evidence="2 3">
    <name type="scientific">Brevibacterium daeguense</name>
    <dbReference type="NCBI Taxonomy" id="909936"/>
    <lineage>
        <taxon>Bacteria</taxon>
        <taxon>Bacillati</taxon>
        <taxon>Actinomycetota</taxon>
        <taxon>Actinomycetes</taxon>
        <taxon>Micrococcales</taxon>
        <taxon>Brevibacteriaceae</taxon>
        <taxon>Brevibacterium</taxon>
    </lineage>
</organism>
<reference evidence="3" key="1">
    <citation type="journal article" date="2019" name="Int. J. Syst. Evol. Microbiol.">
        <title>The Global Catalogue of Microorganisms (GCM) 10K type strain sequencing project: providing services to taxonomists for standard genome sequencing and annotation.</title>
        <authorList>
            <consortium name="The Broad Institute Genomics Platform"/>
            <consortium name="The Broad Institute Genome Sequencing Center for Infectious Disease"/>
            <person name="Wu L."/>
            <person name="Ma J."/>
        </authorList>
    </citation>
    <scope>NUCLEOTIDE SEQUENCE [LARGE SCALE GENOMIC DNA]</scope>
    <source>
        <strain evidence="3">JCM 17458</strain>
    </source>
</reference>